<dbReference type="InterPro" id="IPR036291">
    <property type="entry name" value="NAD(P)-bd_dom_sf"/>
</dbReference>
<sequence>MRIGIAGTGRIGAYHANTLRNLDVVDEVVLADAFPETAQRVAGELGLQAVESVDALLDSGLDGLVVASPTTTHESLIRAGVAAGIPTFCEKPVAASLDSALALAEVERASTVPIHIGFQRRFDAGYMRAHEAVANGELGFVHTVRAMTLDTAPPPKEYVEVSGGIFRDCSIHDFDIIRFVTGREVSSVCAFGANKGAPYIKTAGDVDTGSGVFMLDDDTIVSFSCSRHNAFGHDVRMEVHGSTGDIAVGLDDTLALTSAEPDATFPAGPRVMSFMDRFLPAYVRELTAFVEVVQGTRPSPCTVHDGVQAQRMAEACDLSRREGRVVQMSEIPDVADDVQAEASGSAV</sequence>
<evidence type="ECO:0000256" key="2">
    <source>
        <dbReference type="ARBA" id="ARBA00023002"/>
    </source>
</evidence>
<dbReference type="OrthoDB" id="256869at2"/>
<dbReference type="RefSeq" id="WP_009482722.1">
    <property type="nucleotide sequence ID" value="NZ_BAFE01000061.1"/>
</dbReference>
<comment type="similarity">
    <text evidence="1">Belongs to the Gfo/Idh/MocA family.</text>
</comment>
<evidence type="ECO:0000313" key="7">
    <source>
        <dbReference type="Proteomes" id="UP000004367"/>
    </source>
</evidence>
<dbReference type="GO" id="GO:0000166">
    <property type="term" value="F:nucleotide binding"/>
    <property type="evidence" value="ECO:0007669"/>
    <property type="project" value="InterPro"/>
</dbReference>
<gene>
    <name evidence="6" type="primary">idh</name>
    <name evidence="6" type="ORF">MOPEL_083_00290</name>
</gene>
<dbReference type="Gene3D" id="3.40.50.720">
    <property type="entry name" value="NAD(P)-binding Rossmann-like Domain"/>
    <property type="match status" value="1"/>
</dbReference>
<feature type="domain" description="GFO/IDH/MocA-like oxidoreductase" evidence="5">
    <location>
        <begin position="126"/>
        <end position="246"/>
    </location>
</feature>
<organism evidence="6 7">
    <name type="scientific">Mobilicoccus pelagius NBRC 104925</name>
    <dbReference type="NCBI Taxonomy" id="1089455"/>
    <lineage>
        <taxon>Bacteria</taxon>
        <taxon>Bacillati</taxon>
        <taxon>Actinomycetota</taxon>
        <taxon>Actinomycetes</taxon>
        <taxon>Micrococcales</taxon>
        <taxon>Dermatophilaceae</taxon>
        <taxon>Mobilicoccus</taxon>
    </lineage>
</organism>
<keyword evidence="2" id="KW-0560">Oxidoreductase</keyword>
<protein>
    <submittedName>
        <fullName evidence="6">Myo-inositol 2-dehydrogenase</fullName>
    </submittedName>
</protein>
<dbReference type="EMBL" id="BAFE01000061">
    <property type="protein sequence ID" value="GAB48824.1"/>
    <property type="molecule type" value="Genomic_DNA"/>
</dbReference>
<dbReference type="InterPro" id="IPR055170">
    <property type="entry name" value="GFO_IDH_MocA-like_dom"/>
</dbReference>
<proteinExistence type="inferred from homology"/>
<evidence type="ECO:0000259" key="5">
    <source>
        <dbReference type="Pfam" id="PF22725"/>
    </source>
</evidence>
<feature type="domain" description="Gfo/Idh/MocA-like oxidoreductase N-terminal" evidence="4">
    <location>
        <begin position="1"/>
        <end position="117"/>
    </location>
</feature>
<dbReference type="Pfam" id="PF22725">
    <property type="entry name" value="GFO_IDH_MocA_C3"/>
    <property type="match status" value="1"/>
</dbReference>
<accession>H5USW6</accession>
<keyword evidence="3" id="KW-0520">NAD</keyword>
<keyword evidence="7" id="KW-1185">Reference proteome</keyword>
<dbReference type="Pfam" id="PF01408">
    <property type="entry name" value="GFO_IDH_MocA"/>
    <property type="match status" value="1"/>
</dbReference>
<dbReference type="AlphaFoldDB" id="H5USW6"/>
<dbReference type="PANTHER" id="PTHR42840">
    <property type="entry name" value="NAD(P)-BINDING ROSSMANN-FOLD SUPERFAMILY PROTEIN-RELATED"/>
    <property type="match status" value="1"/>
</dbReference>
<dbReference type="SUPFAM" id="SSF55347">
    <property type="entry name" value="Glyceraldehyde-3-phosphate dehydrogenase-like, C-terminal domain"/>
    <property type="match status" value="1"/>
</dbReference>
<evidence type="ECO:0000256" key="1">
    <source>
        <dbReference type="ARBA" id="ARBA00010928"/>
    </source>
</evidence>
<name>H5USW6_9MICO</name>
<comment type="caution">
    <text evidence="6">The sequence shown here is derived from an EMBL/GenBank/DDBJ whole genome shotgun (WGS) entry which is preliminary data.</text>
</comment>
<dbReference type="STRING" id="1089455.MOPEL_083_00290"/>
<evidence type="ECO:0000259" key="4">
    <source>
        <dbReference type="Pfam" id="PF01408"/>
    </source>
</evidence>
<reference evidence="6 7" key="1">
    <citation type="submission" date="2012-02" db="EMBL/GenBank/DDBJ databases">
        <title>Whole genome shotgun sequence of Mobilicoccus pelagius NBRC 104925.</title>
        <authorList>
            <person name="Yoshida Y."/>
            <person name="Hosoyama A."/>
            <person name="Tsuchikane K."/>
            <person name="Katsumata H."/>
            <person name="Yamazaki S."/>
            <person name="Fujita N."/>
        </authorList>
    </citation>
    <scope>NUCLEOTIDE SEQUENCE [LARGE SCALE GENOMIC DNA]</scope>
    <source>
        <strain evidence="6 7">NBRC 104925</strain>
    </source>
</reference>
<dbReference type="Proteomes" id="UP000004367">
    <property type="component" value="Unassembled WGS sequence"/>
</dbReference>
<dbReference type="SUPFAM" id="SSF51735">
    <property type="entry name" value="NAD(P)-binding Rossmann-fold domains"/>
    <property type="match status" value="1"/>
</dbReference>
<dbReference type="eggNOG" id="COG0673">
    <property type="taxonomic scope" value="Bacteria"/>
</dbReference>
<evidence type="ECO:0000256" key="3">
    <source>
        <dbReference type="ARBA" id="ARBA00023027"/>
    </source>
</evidence>
<dbReference type="Gene3D" id="3.30.360.10">
    <property type="entry name" value="Dihydrodipicolinate Reductase, domain 2"/>
    <property type="match status" value="1"/>
</dbReference>
<dbReference type="PANTHER" id="PTHR42840:SF3">
    <property type="entry name" value="BINDING ROSSMANN FOLD OXIDOREDUCTASE, PUTATIVE (AFU_ORTHOLOGUE AFUA_2G10240)-RELATED"/>
    <property type="match status" value="1"/>
</dbReference>
<evidence type="ECO:0000313" key="6">
    <source>
        <dbReference type="EMBL" id="GAB48824.1"/>
    </source>
</evidence>
<dbReference type="GO" id="GO:0016491">
    <property type="term" value="F:oxidoreductase activity"/>
    <property type="evidence" value="ECO:0007669"/>
    <property type="project" value="UniProtKB-KW"/>
</dbReference>
<dbReference type="InterPro" id="IPR000683">
    <property type="entry name" value="Gfo/Idh/MocA-like_OxRdtase_N"/>
</dbReference>